<dbReference type="EMBL" id="SHKP01000005">
    <property type="protein sequence ID" value="RZU01154.1"/>
    <property type="molecule type" value="Genomic_DNA"/>
</dbReference>
<evidence type="ECO:0000313" key="2">
    <source>
        <dbReference type="EMBL" id="RZU01154.1"/>
    </source>
</evidence>
<feature type="domain" description="ABM" evidence="1">
    <location>
        <begin position="15"/>
        <end position="103"/>
    </location>
</feature>
<keyword evidence="3" id="KW-1185">Reference proteome</keyword>
<dbReference type="Gene3D" id="3.30.70.100">
    <property type="match status" value="1"/>
</dbReference>
<protein>
    <submittedName>
        <fullName evidence="2">Heme-degrading monooxygenase HmoA</fullName>
    </submittedName>
</protein>
<comment type="caution">
    <text evidence="2">The sequence shown here is derived from an EMBL/GenBank/DDBJ whole genome shotgun (WGS) entry which is preliminary data.</text>
</comment>
<keyword evidence="2" id="KW-0503">Monooxygenase</keyword>
<name>A0A4Q7VWN6_9BURK</name>
<dbReference type="AlphaFoldDB" id="A0A4Q7VWN6"/>
<gene>
    <name evidence="2" type="ORF">EV670_1870</name>
</gene>
<dbReference type="Pfam" id="PF03992">
    <property type="entry name" value="ABM"/>
    <property type="match status" value="1"/>
</dbReference>
<dbReference type="GO" id="GO:0004497">
    <property type="term" value="F:monooxygenase activity"/>
    <property type="evidence" value="ECO:0007669"/>
    <property type="project" value="UniProtKB-KW"/>
</dbReference>
<dbReference type="PROSITE" id="PS51725">
    <property type="entry name" value="ABM"/>
    <property type="match status" value="1"/>
</dbReference>
<dbReference type="PANTHER" id="PTHR37811:SF2">
    <property type="entry name" value="ABM DOMAIN-CONTAINING PROTEIN"/>
    <property type="match status" value="1"/>
</dbReference>
<proteinExistence type="predicted"/>
<sequence>MPTPPTPARTPQPPYWAVIFVNRRTEAGDEDYGVTAARMVELASTSPGFLGIDSVRGADGFGITVSYWRSEEDIAAWKRQAEHLEAQRRGHREWYAGFELRVAKVERAYGKRED</sequence>
<dbReference type="PANTHER" id="PTHR37811">
    <property type="entry name" value="BLL5343 PROTEIN"/>
    <property type="match status" value="1"/>
</dbReference>
<accession>A0A4Q7VWN6</accession>
<dbReference type="InterPro" id="IPR052936">
    <property type="entry name" value="Jasmonate_Hydroxylase-like"/>
</dbReference>
<reference evidence="2 3" key="1">
    <citation type="submission" date="2019-02" db="EMBL/GenBank/DDBJ databases">
        <title>Genomic Encyclopedia of Type Strains, Phase IV (KMG-IV): sequencing the most valuable type-strain genomes for metagenomic binning, comparative biology and taxonomic classification.</title>
        <authorList>
            <person name="Goeker M."/>
        </authorList>
    </citation>
    <scope>NUCLEOTIDE SEQUENCE [LARGE SCALE GENOMIC DNA]</scope>
    <source>
        <strain evidence="2 3">DSM 19570</strain>
    </source>
</reference>
<dbReference type="RefSeq" id="WP_130431563.1">
    <property type="nucleotide sequence ID" value="NZ_SHKP01000005.1"/>
</dbReference>
<evidence type="ECO:0000259" key="1">
    <source>
        <dbReference type="PROSITE" id="PS51725"/>
    </source>
</evidence>
<dbReference type="SUPFAM" id="SSF54909">
    <property type="entry name" value="Dimeric alpha+beta barrel"/>
    <property type="match status" value="1"/>
</dbReference>
<organism evidence="2 3">
    <name type="scientific">Rivibacter subsaxonicus</name>
    <dbReference type="NCBI Taxonomy" id="457575"/>
    <lineage>
        <taxon>Bacteria</taxon>
        <taxon>Pseudomonadati</taxon>
        <taxon>Pseudomonadota</taxon>
        <taxon>Betaproteobacteria</taxon>
        <taxon>Burkholderiales</taxon>
        <taxon>Rivibacter</taxon>
    </lineage>
</organism>
<dbReference type="InterPro" id="IPR007138">
    <property type="entry name" value="ABM_dom"/>
</dbReference>
<evidence type="ECO:0000313" key="3">
    <source>
        <dbReference type="Proteomes" id="UP000293671"/>
    </source>
</evidence>
<dbReference type="Proteomes" id="UP000293671">
    <property type="component" value="Unassembled WGS sequence"/>
</dbReference>
<keyword evidence="2" id="KW-0560">Oxidoreductase</keyword>
<dbReference type="InterPro" id="IPR011008">
    <property type="entry name" value="Dimeric_a/b-barrel"/>
</dbReference>
<dbReference type="OrthoDB" id="9797060at2"/>